<dbReference type="PANTHER" id="PTHR33571:SF14">
    <property type="entry name" value="PROTEIN ADENYLYLTRANSFERASE MJ0435-RELATED"/>
    <property type="match status" value="1"/>
</dbReference>
<dbReference type="InterPro" id="IPR052038">
    <property type="entry name" value="Type-VII_TA_antitoxin"/>
</dbReference>
<dbReference type="CDD" id="cd05403">
    <property type="entry name" value="NT_KNTase_like"/>
    <property type="match status" value="1"/>
</dbReference>
<dbReference type="RefSeq" id="WP_131476793.1">
    <property type="nucleotide sequence ID" value="NZ_SJPE01000017.1"/>
</dbReference>
<evidence type="ECO:0000256" key="6">
    <source>
        <dbReference type="ARBA" id="ARBA00022840"/>
    </source>
</evidence>
<keyword evidence="7" id="KW-0460">Magnesium</keyword>
<name>A0A4Q9YQX6_9FLAO</name>
<organism evidence="9 10">
    <name type="scientific">Flavobacterium silvisoli</name>
    <dbReference type="NCBI Taxonomy" id="2529433"/>
    <lineage>
        <taxon>Bacteria</taxon>
        <taxon>Pseudomonadati</taxon>
        <taxon>Bacteroidota</taxon>
        <taxon>Flavobacteriia</taxon>
        <taxon>Flavobacteriales</taxon>
        <taxon>Flavobacteriaceae</taxon>
        <taxon>Flavobacterium</taxon>
    </lineage>
</organism>
<dbReference type="AlphaFoldDB" id="A0A4Q9YQX6"/>
<protein>
    <submittedName>
        <fullName evidence="9">DNA polymerase subunit beta</fullName>
    </submittedName>
</protein>
<evidence type="ECO:0000256" key="7">
    <source>
        <dbReference type="ARBA" id="ARBA00022842"/>
    </source>
</evidence>
<keyword evidence="5" id="KW-0547">Nucleotide-binding</keyword>
<keyword evidence="4" id="KW-0479">Metal-binding</keyword>
<keyword evidence="6" id="KW-0067">ATP-binding</keyword>
<evidence type="ECO:0000313" key="10">
    <source>
        <dbReference type="Proteomes" id="UP000293300"/>
    </source>
</evidence>
<dbReference type="GO" id="GO:0046872">
    <property type="term" value="F:metal ion binding"/>
    <property type="evidence" value="ECO:0007669"/>
    <property type="project" value="UniProtKB-KW"/>
</dbReference>
<dbReference type="InterPro" id="IPR041633">
    <property type="entry name" value="Polbeta"/>
</dbReference>
<proteinExistence type="predicted"/>
<dbReference type="PANTHER" id="PTHR33571">
    <property type="entry name" value="SSL8005 PROTEIN"/>
    <property type="match status" value="1"/>
</dbReference>
<dbReference type="GO" id="GO:0016779">
    <property type="term" value="F:nucleotidyltransferase activity"/>
    <property type="evidence" value="ECO:0007669"/>
    <property type="project" value="UniProtKB-KW"/>
</dbReference>
<dbReference type="OrthoDB" id="9809668at2"/>
<dbReference type="InterPro" id="IPR043519">
    <property type="entry name" value="NT_sf"/>
</dbReference>
<dbReference type="Pfam" id="PF18765">
    <property type="entry name" value="Polbeta"/>
    <property type="match status" value="1"/>
</dbReference>
<evidence type="ECO:0000256" key="3">
    <source>
        <dbReference type="ARBA" id="ARBA00022695"/>
    </source>
</evidence>
<comment type="cofactor">
    <cofactor evidence="1">
        <name>Mg(2+)</name>
        <dbReference type="ChEBI" id="CHEBI:18420"/>
    </cofactor>
</comment>
<dbReference type="SUPFAM" id="SSF81301">
    <property type="entry name" value="Nucleotidyltransferase"/>
    <property type="match status" value="1"/>
</dbReference>
<feature type="domain" description="Polymerase beta nucleotidyltransferase" evidence="8">
    <location>
        <begin position="14"/>
        <end position="93"/>
    </location>
</feature>
<gene>
    <name evidence="9" type="ORF">EZL74_11630</name>
</gene>
<sequence length="98" mass="11268">MTTRENILKTLKSNKLQLTKFGIRSVGLFGSYIRGEQSSESDIDLLIDFEPEKENFDNFMAVCDLFEKIFKNEKIEVVTKNGLSPYIGPKILNEVQYV</sequence>
<evidence type="ECO:0000256" key="5">
    <source>
        <dbReference type="ARBA" id="ARBA00022741"/>
    </source>
</evidence>
<reference evidence="9 10" key="1">
    <citation type="submission" date="2019-02" db="EMBL/GenBank/DDBJ databases">
        <title>Flavobacterium sp. RD-2-33 isolated from forest soil.</title>
        <authorList>
            <person name="Chaudhary D.K."/>
        </authorList>
    </citation>
    <scope>NUCLEOTIDE SEQUENCE [LARGE SCALE GENOMIC DNA]</scope>
    <source>
        <strain evidence="9 10">RD-2-33</strain>
    </source>
</reference>
<keyword evidence="3" id="KW-0548">Nucleotidyltransferase</keyword>
<keyword evidence="2" id="KW-0808">Transferase</keyword>
<evidence type="ECO:0000259" key="8">
    <source>
        <dbReference type="Pfam" id="PF18765"/>
    </source>
</evidence>
<evidence type="ECO:0000313" key="9">
    <source>
        <dbReference type="EMBL" id="TBX65778.1"/>
    </source>
</evidence>
<accession>A0A4Q9YQX6</accession>
<dbReference type="Proteomes" id="UP000293300">
    <property type="component" value="Unassembled WGS sequence"/>
</dbReference>
<dbReference type="Gene3D" id="3.30.460.10">
    <property type="entry name" value="Beta Polymerase, domain 2"/>
    <property type="match status" value="1"/>
</dbReference>
<dbReference type="EMBL" id="SJPE01000017">
    <property type="protein sequence ID" value="TBX65778.1"/>
    <property type="molecule type" value="Genomic_DNA"/>
</dbReference>
<evidence type="ECO:0000256" key="1">
    <source>
        <dbReference type="ARBA" id="ARBA00001946"/>
    </source>
</evidence>
<evidence type="ECO:0000256" key="4">
    <source>
        <dbReference type="ARBA" id="ARBA00022723"/>
    </source>
</evidence>
<dbReference type="GO" id="GO:0005524">
    <property type="term" value="F:ATP binding"/>
    <property type="evidence" value="ECO:0007669"/>
    <property type="project" value="UniProtKB-KW"/>
</dbReference>
<evidence type="ECO:0000256" key="2">
    <source>
        <dbReference type="ARBA" id="ARBA00022679"/>
    </source>
</evidence>
<comment type="caution">
    <text evidence="9">The sequence shown here is derived from an EMBL/GenBank/DDBJ whole genome shotgun (WGS) entry which is preliminary data.</text>
</comment>
<keyword evidence="10" id="KW-1185">Reference proteome</keyword>